<dbReference type="PANTHER" id="PTHR10695">
    <property type="entry name" value="DEPHOSPHO-COA KINASE-RELATED"/>
    <property type="match status" value="1"/>
</dbReference>
<keyword evidence="5" id="KW-0963">Cytoplasm</keyword>
<evidence type="ECO:0000256" key="4">
    <source>
        <dbReference type="ARBA" id="ARBA00022993"/>
    </source>
</evidence>
<evidence type="ECO:0000256" key="2">
    <source>
        <dbReference type="ARBA" id="ARBA00022741"/>
    </source>
</evidence>
<keyword evidence="8" id="KW-1185">Reference proteome</keyword>
<evidence type="ECO:0000256" key="6">
    <source>
        <dbReference type="NCBIfam" id="TIGR00152"/>
    </source>
</evidence>
<dbReference type="EMBL" id="JBDPZD010000004">
    <property type="protein sequence ID" value="MEO3692614.1"/>
    <property type="molecule type" value="Genomic_DNA"/>
</dbReference>
<dbReference type="HAMAP" id="MF_00376">
    <property type="entry name" value="Dephospho_CoA_kinase"/>
    <property type="match status" value="1"/>
</dbReference>
<evidence type="ECO:0000313" key="7">
    <source>
        <dbReference type="EMBL" id="MEO3692614.1"/>
    </source>
</evidence>
<name>A0ABV0G4G2_9BURK</name>
<comment type="pathway">
    <text evidence="5">Cofactor biosynthesis; coenzyme A biosynthesis; CoA from (R)-pantothenate: step 5/5.</text>
</comment>
<dbReference type="Gene3D" id="3.40.50.300">
    <property type="entry name" value="P-loop containing nucleotide triphosphate hydrolases"/>
    <property type="match status" value="1"/>
</dbReference>
<dbReference type="InterPro" id="IPR001977">
    <property type="entry name" value="Depp_CoAkinase"/>
</dbReference>
<evidence type="ECO:0000256" key="5">
    <source>
        <dbReference type="HAMAP-Rule" id="MF_00376"/>
    </source>
</evidence>
<comment type="subcellular location">
    <subcellularLocation>
        <location evidence="5">Cytoplasm</location>
    </subcellularLocation>
</comment>
<dbReference type="Pfam" id="PF01121">
    <property type="entry name" value="CoaE"/>
    <property type="match status" value="1"/>
</dbReference>
<feature type="binding site" evidence="5">
    <location>
        <begin position="10"/>
        <end position="15"/>
    </location>
    <ligand>
        <name>ATP</name>
        <dbReference type="ChEBI" id="CHEBI:30616"/>
    </ligand>
</feature>
<keyword evidence="4 5" id="KW-0173">Coenzyme A biosynthesis</keyword>
<keyword evidence="2 5" id="KW-0547">Nucleotide-binding</keyword>
<comment type="catalytic activity">
    <reaction evidence="5">
        <text>3'-dephospho-CoA + ATP = ADP + CoA + H(+)</text>
        <dbReference type="Rhea" id="RHEA:18245"/>
        <dbReference type="ChEBI" id="CHEBI:15378"/>
        <dbReference type="ChEBI" id="CHEBI:30616"/>
        <dbReference type="ChEBI" id="CHEBI:57287"/>
        <dbReference type="ChEBI" id="CHEBI:57328"/>
        <dbReference type="ChEBI" id="CHEBI:456216"/>
        <dbReference type="EC" id="2.7.1.24"/>
    </reaction>
</comment>
<dbReference type="InterPro" id="IPR027417">
    <property type="entry name" value="P-loop_NTPase"/>
</dbReference>
<dbReference type="GO" id="GO:0004140">
    <property type="term" value="F:dephospho-CoA kinase activity"/>
    <property type="evidence" value="ECO:0007669"/>
    <property type="project" value="UniProtKB-EC"/>
</dbReference>
<evidence type="ECO:0000256" key="3">
    <source>
        <dbReference type="ARBA" id="ARBA00022840"/>
    </source>
</evidence>
<keyword evidence="3 5" id="KW-0067">ATP-binding</keyword>
<comment type="function">
    <text evidence="5">Catalyzes the phosphorylation of the 3'-hydroxyl group of dephosphocoenzyme A to form coenzyme A.</text>
</comment>
<gene>
    <name evidence="5 7" type="primary">coaE</name>
    <name evidence="7" type="ORF">ABDJ85_14145</name>
</gene>
<dbReference type="EC" id="2.7.1.24" evidence="5 6"/>
<dbReference type="NCBIfam" id="TIGR00152">
    <property type="entry name" value="dephospho-CoA kinase"/>
    <property type="match status" value="1"/>
</dbReference>
<comment type="similarity">
    <text evidence="1 5">Belongs to the CoaE family.</text>
</comment>
<dbReference type="PANTHER" id="PTHR10695:SF46">
    <property type="entry name" value="BIFUNCTIONAL COENZYME A SYNTHASE-RELATED"/>
    <property type="match status" value="1"/>
</dbReference>
<organism evidence="7 8">
    <name type="scientific">Roseateles paludis</name>
    <dbReference type="NCBI Taxonomy" id="3145238"/>
    <lineage>
        <taxon>Bacteria</taxon>
        <taxon>Pseudomonadati</taxon>
        <taxon>Pseudomonadota</taxon>
        <taxon>Betaproteobacteria</taxon>
        <taxon>Burkholderiales</taxon>
        <taxon>Sphaerotilaceae</taxon>
        <taxon>Roseateles</taxon>
    </lineage>
</organism>
<evidence type="ECO:0000256" key="1">
    <source>
        <dbReference type="ARBA" id="ARBA00009018"/>
    </source>
</evidence>
<dbReference type="Proteomes" id="UP001495147">
    <property type="component" value="Unassembled WGS sequence"/>
</dbReference>
<proteinExistence type="inferred from homology"/>
<dbReference type="SUPFAM" id="SSF52540">
    <property type="entry name" value="P-loop containing nucleoside triphosphate hydrolases"/>
    <property type="match status" value="1"/>
</dbReference>
<accession>A0ABV0G4G2</accession>
<dbReference type="CDD" id="cd02022">
    <property type="entry name" value="DPCK"/>
    <property type="match status" value="1"/>
</dbReference>
<comment type="caution">
    <text evidence="7">The sequence shown here is derived from an EMBL/GenBank/DDBJ whole genome shotgun (WGS) entry which is preliminary data.</text>
</comment>
<reference evidence="7 8" key="1">
    <citation type="submission" date="2024-05" db="EMBL/GenBank/DDBJ databases">
        <title>Roseateles sp. DJS-2-20 16S ribosomal RNA gene Genome sequencing and assembly.</title>
        <authorList>
            <person name="Woo H."/>
        </authorList>
    </citation>
    <scope>NUCLEOTIDE SEQUENCE [LARGE SCALE GENOMIC DNA]</scope>
    <source>
        <strain evidence="7 8">DJS-2-20</strain>
    </source>
</reference>
<keyword evidence="5 7" id="KW-0808">Transferase</keyword>
<dbReference type="RefSeq" id="WP_347705437.1">
    <property type="nucleotide sequence ID" value="NZ_JBDPZD010000004.1"/>
</dbReference>
<dbReference type="PROSITE" id="PS51219">
    <property type="entry name" value="DPCK"/>
    <property type="match status" value="1"/>
</dbReference>
<protein>
    <recommendedName>
        <fullName evidence="5 6">Dephospho-CoA kinase</fullName>
        <ecNumber evidence="5 6">2.7.1.24</ecNumber>
    </recommendedName>
    <alternativeName>
        <fullName evidence="5">Dephosphocoenzyme A kinase</fullName>
    </alternativeName>
</protein>
<sequence>MRIGLTGGIGSGKSTVARILVEAGAHLIDTDAIAHALTAPGGAAIPAIRAAFGDEFIDPGGALDRRRMRERVFTEPAARERLQALLHPLITQIALADAATAETASPPPPCVVFDVPLLVESGHWRERVDKVLVVDCEETTQVERVSQRPGWSAERARAVIAAQASRAARHAAADAVIYNDGISVAALRTQVLDLLRSWGAL</sequence>
<evidence type="ECO:0000313" key="8">
    <source>
        <dbReference type="Proteomes" id="UP001495147"/>
    </source>
</evidence>
<keyword evidence="5 7" id="KW-0418">Kinase</keyword>